<dbReference type="RefSeq" id="WP_252822391.1">
    <property type="nucleotide sequence ID" value="NZ_JAMXQS010000010.1"/>
</dbReference>
<dbReference type="InterPro" id="IPR016071">
    <property type="entry name" value="Staphylococal_nuclease_OB-fold"/>
</dbReference>
<evidence type="ECO:0000313" key="3">
    <source>
        <dbReference type="Proteomes" id="UP001205906"/>
    </source>
</evidence>
<organism evidence="2 3">
    <name type="scientific">Mesorhizobium liriopis</name>
    <dbReference type="NCBI Taxonomy" id="2953882"/>
    <lineage>
        <taxon>Bacteria</taxon>
        <taxon>Pseudomonadati</taxon>
        <taxon>Pseudomonadota</taxon>
        <taxon>Alphaproteobacteria</taxon>
        <taxon>Hyphomicrobiales</taxon>
        <taxon>Phyllobacteriaceae</taxon>
        <taxon>Mesorhizobium</taxon>
    </lineage>
</organism>
<dbReference type="EMBL" id="JAMXQS010000010">
    <property type="protein sequence ID" value="MCO6052157.1"/>
    <property type="molecule type" value="Genomic_DNA"/>
</dbReference>
<dbReference type="PROSITE" id="PS50830">
    <property type="entry name" value="TNASE_3"/>
    <property type="match status" value="1"/>
</dbReference>
<sequence>MARHGGVGRTAGWRDVALAVSILVALSMVADRLNQPEEVAQGGRPTSIHDGDTLTLNGEKIRLIGIDAPELRQVCRRNGEAYPCGEASRDALIDLVGSRAVSCKATKRDRYRRLLGDCSAGGVDLNAEQVRSGWAIPYGKGFEAEQAEARAARLGMWAGTFENPKKWRQRHGDAAELEFEPIVEWFVRLGERLGIKTGSSE</sequence>
<evidence type="ECO:0000313" key="2">
    <source>
        <dbReference type="EMBL" id="MCO6052157.1"/>
    </source>
</evidence>
<accession>A0ABT1CBF4</accession>
<name>A0ABT1CBF4_9HYPH</name>
<dbReference type="Pfam" id="PF00565">
    <property type="entry name" value="SNase"/>
    <property type="match status" value="1"/>
</dbReference>
<evidence type="ECO:0000259" key="1">
    <source>
        <dbReference type="PROSITE" id="PS50830"/>
    </source>
</evidence>
<gene>
    <name evidence="2" type="ORF">NGM99_20420</name>
</gene>
<dbReference type="SUPFAM" id="SSF50199">
    <property type="entry name" value="Staphylococcal nuclease"/>
    <property type="match status" value="1"/>
</dbReference>
<dbReference type="Proteomes" id="UP001205906">
    <property type="component" value="Unassembled WGS sequence"/>
</dbReference>
<keyword evidence="3" id="KW-1185">Reference proteome</keyword>
<reference evidence="2 3" key="1">
    <citation type="submission" date="2022-06" db="EMBL/GenBank/DDBJ databases">
        <title>Mesorhizobium sp. strain RP14 Genome sequencing and assembly.</title>
        <authorList>
            <person name="Kim I."/>
        </authorList>
    </citation>
    <scope>NUCLEOTIDE SEQUENCE [LARGE SCALE GENOMIC DNA]</scope>
    <source>
        <strain evidence="3">RP14(2022)</strain>
    </source>
</reference>
<protein>
    <submittedName>
        <fullName evidence="2">Thermonuclease family protein</fullName>
    </submittedName>
</protein>
<dbReference type="PANTHER" id="PTHR12302:SF26">
    <property type="entry name" value="BLR1266 PROTEIN"/>
    <property type="match status" value="1"/>
</dbReference>
<proteinExistence type="predicted"/>
<dbReference type="SMART" id="SM00318">
    <property type="entry name" value="SNc"/>
    <property type="match status" value="1"/>
</dbReference>
<dbReference type="PANTHER" id="PTHR12302">
    <property type="entry name" value="EBNA2 BINDING PROTEIN P100"/>
    <property type="match status" value="1"/>
</dbReference>
<dbReference type="InterPro" id="IPR035437">
    <property type="entry name" value="SNase_OB-fold_sf"/>
</dbReference>
<dbReference type="Gene3D" id="2.40.50.90">
    <property type="match status" value="1"/>
</dbReference>
<feature type="domain" description="TNase-like" evidence="1">
    <location>
        <begin position="39"/>
        <end position="159"/>
    </location>
</feature>
<comment type="caution">
    <text evidence="2">The sequence shown here is derived from an EMBL/GenBank/DDBJ whole genome shotgun (WGS) entry which is preliminary data.</text>
</comment>